<sequence>MLFKNLIKIAIGLVSIAAFAQADGCKEIEKKLKNKIDECVTNGDFIELEIVGYLDKSELEYLLSVESIKRLKIKVVDNVKGFEKLKNLEDLSFDANNQITELPDDLGDLENLEIL</sequence>
<dbReference type="Proteomes" id="UP000193920">
    <property type="component" value="Unassembled WGS sequence"/>
</dbReference>
<keyword evidence="1" id="KW-0732">Signal</keyword>
<dbReference type="AlphaFoldDB" id="A0A1Y2ADH5"/>
<evidence type="ECO:0008006" key="4">
    <source>
        <dbReference type="Google" id="ProtNLM"/>
    </source>
</evidence>
<organism evidence="2 3">
    <name type="scientific">Neocallimastix californiae</name>
    <dbReference type="NCBI Taxonomy" id="1754190"/>
    <lineage>
        <taxon>Eukaryota</taxon>
        <taxon>Fungi</taxon>
        <taxon>Fungi incertae sedis</taxon>
        <taxon>Chytridiomycota</taxon>
        <taxon>Chytridiomycota incertae sedis</taxon>
        <taxon>Neocallimastigomycetes</taxon>
        <taxon>Neocallimastigales</taxon>
        <taxon>Neocallimastigaceae</taxon>
        <taxon>Neocallimastix</taxon>
    </lineage>
</organism>
<name>A0A1Y2ADH5_9FUNG</name>
<gene>
    <name evidence="2" type="ORF">LY90DRAFT_517130</name>
</gene>
<evidence type="ECO:0000256" key="1">
    <source>
        <dbReference type="SAM" id="SignalP"/>
    </source>
</evidence>
<comment type="caution">
    <text evidence="2">The sequence shown here is derived from an EMBL/GenBank/DDBJ whole genome shotgun (WGS) entry which is preliminary data.</text>
</comment>
<feature type="chain" id="PRO_5011000113" description="L domain-like protein" evidence="1">
    <location>
        <begin position="23"/>
        <end position="115"/>
    </location>
</feature>
<evidence type="ECO:0000313" key="3">
    <source>
        <dbReference type="Proteomes" id="UP000193920"/>
    </source>
</evidence>
<evidence type="ECO:0000313" key="2">
    <source>
        <dbReference type="EMBL" id="ORY20035.1"/>
    </source>
</evidence>
<proteinExistence type="predicted"/>
<feature type="signal peptide" evidence="1">
    <location>
        <begin position="1"/>
        <end position="22"/>
    </location>
</feature>
<accession>A0A1Y2ADH5</accession>
<dbReference type="Gene3D" id="3.80.10.10">
    <property type="entry name" value="Ribonuclease Inhibitor"/>
    <property type="match status" value="1"/>
</dbReference>
<keyword evidence="3" id="KW-1185">Reference proteome</keyword>
<reference evidence="2 3" key="1">
    <citation type="submission" date="2016-08" db="EMBL/GenBank/DDBJ databases">
        <title>A Parts List for Fungal Cellulosomes Revealed by Comparative Genomics.</title>
        <authorList>
            <consortium name="DOE Joint Genome Institute"/>
            <person name="Haitjema C.H."/>
            <person name="Gilmore S.P."/>
            <person name="Henske J.K."/>
            <person name="Solomon K.V."/>
            <person name="De Groot R."/>
            <person name="Kuo A."/>
            <person name="Mondo S.J."/>
            <person name="Salamov A.A."/>
            <person name="Labutti K."/>
            <person name="Zhao Z."/>
            <person name="Chiniquy J."/>
            <person name="Barry K."/>
            <person name="Brewer H.M."/>
            <person name="Purvine S.O."/>
            <person name="Wright A.T."/>
            <person name="Boxma B."/>
            <person name="Van Alen T."/>
            <person name="Hackstein J.H."/>
            <person name="Baker S.E."/>
            <person name="Grigoriev I.V."/>
            <person name="O'Malley M.A."/>
        </authorList>
    </citation>
    <scope>NUCLEOTIDE SEQUENCE [LARGE SCALE GENOMIC DNA]</scope>
    <source>
        <strain evidence="2 3">G1</strain>
    </source>
</reference>
<protein>
    <recommendedName>
        <fullName evidence="4">L domain-like protein</fullName>
    </recommendedName>
</protein>
<dbReference type="EMBL" id="MCOG01000305">
    <property type="protein sequence ID" value="ORY20035.1"/>
    <property type="molecule type" value="Genomic_DNA"/>
</dbReference>
<dbReference type="InterPro" id="IPR032675">
    <property type="entry name" value="LRR_dom_sf"/>
</dbReference>